<dbReference type="PANTHER" id="PTHR10617:SF107">
    <property type="entry name" value="ELECTRON TRANSFER FLAVOPROTEIN-UBIQUINONE OXIDOREDUCTASE, MITOCHONDRIAL"/>
    <property type="match status" value="1"/>
</dbReference>
<dbReference type="PANTHER" id="PTHR10617">
    <property type="entry name" value="ELECTRON TRANSFER FLAVOPROTEIN-UBIQUINONE OXIDOREDUCTASE"/>
    <property type="match status" value="1"/>
</dbReference>
<keyword evidence="15" id="KW-1185">Reference proteome</keyword>
<dbReference type="GO" id="GO:0051539">
    <property type="term" value="F:4 iron, 4 sulfur cluster binding"/>
    <property type="evidence" value="ECO:0007669"/>
    <property type="project" value="UniProtKB-UniRule"/>
</dbReference>
<dbReference type="GO" id="GO:0046872">
    <property type="term" value="F:metal ion binding"/>
    <property type="evidence" value="ECO:0007669"/>
    <property type="project" value="UniProtKB-KW"/>
</dbReference>
<name>A0AAD5YP40_9APHY</name>
<evidence type="ECO:0000313" key="15">
    <source>
        <dbReference type="Proteomes" id="UP001212997"/>
    </source>
</evidence>
<evidence type="ECO:0000313" key="14">
    <source>
        <dbReference type="EMBL" id="KAJ3492042.1"/>
    </source>
</evidence>
<comment type="catalytic activity">
    <reaction evidence="11">
        <text>a ubiquinone + reduced [electron-transfer flavoprotein] = a ubiquinol + oxidized [electron-transfer flavoprotein] + H(+)</text>
        <dbReference type="Rhea" id="RHEA:24052"/>
        <dbReference type="Rhea" id="RHEA-COMP:9565"/>
        <dbReference type="Rhea" id="RHEA-COMP:9566"/>
        <dbReference type="Rhea" id="RHEA-COMP:10685"/>
        <dbReference type="Rhea" id="RHEA-COMP:10686"/>
        <dbReference type="ChEBI" id="CHEBI:15378"/>
        <dbReference type="ChEBI" id="CHEBI:16389"/>
        <dbReference type="ChEBI" id="CHEBI:17976"/>
        <dbReference type="ChEBI" id="CHEBI:57692"/>
        <dbReference type="ChEBI" id="CHEBI:58307"/>
        <dbReference type="EC" id="1.5.5.1"/>
    </reaction>
</comment>
<dbReference type="InterPro" id="IPR007859">
    <property type="entry name" value="ETF-QO/FixX_C"/>
</dbReference>
<comment type="function">
    <text evidence="11">Accepts electrons from ETF and reduces ubiquinone.</text>
</comment>
<evidence type="ECO:0000256" key="4">
    <source>
        <dbReference type="ARBA" id="ARBA00022723"/>
    </source>
</evidence>
<evidence type="ECO:0000256" key="3">
    <source>
        <dbReference type="ARBA" id="ARBA00022630"/>
    </source>
</evidence>
<dbReference type="Gene3D" id="3.30.70.20">
    <property type="match status" value="1"/>
</dbReference>
<feature type="domain" description="ETF-QO/FixC ubiquinone-binding" evidence="13">
    <location>
        <begin position="243"/>
        <end position="336"/>
    </location>
</feature>
<dbReference type="Pfam" id="PF05187">
    <property type="entry name" value="Fer4_ETF_QO"/>
    <property type="match status" value="1"/>
</dbReference>
<protein>
    <recommendedName>
        <fullName evidence="11">Electron transfer flavoprotein-ubiquinone oxidoreductase</fullName>
        <shortName evidence="11">ETF-QO</shortName>
        <ecNumber evidence="11">1.5.5.1</ecNumber>
    </recommendedName>
</protein>
<keyword evidence="9 11" id="KW-0411">Iron-sulfur</keyword>
<dbReference type="GO" id="GO:0005743">
    <property type="term" value="C:mitochondrial inner membrane"/>
    <property type="evidence" value="ECO:0007669"/>
    <property type="project" value="TreeGrafter"/>
</dbReference>
<evidence type="ECO:0000256" key="5">
    <source>
        <dbReference type="ARBA" id="ARBA00022827"/>
    </source>
</evidence>
<dbReference type="SUPFAM" id="SSF51905">
    <property type="entry name" value="FAD/NAD(P)-binding domain"/>
    <property type="match status" value="1"/>
</dbReference>
<dbReference type="EMBL" id="JANAWD010000004">
    <property type="protein sequence ID" value="KAJ3492042.1"/>
    <property type="molecule type" value="Genomic_DNA"/>
</dbReference>
<evidence type="ECO:0000256" key="7">
    <source>
        <dbReference type="ARBA" id="ARBA00023002"/>
    </source>
</evidence>
<dbReference type="SUPFAM" id="SSF54373">
    <property type="entry name" value="FAD-linked reductases, C-terminal domain"/>
    <property type="match status" value="1"/>
</dbReference>
<dbReference type="Pfam" id="PF13450">
    <property type="entry name" value="NAD_binding_8"/>
    <property type="match status" value="1"/>
</dbReference>
<dbReference type="AlphaFoldDB" id="A0AAD5YP40"/>
<evidence type="ECO:0000256" key="2">
    <source>
        <dbReference type="ARBA" id="ARBA00022448"/>
    </source>
</evidence>
<dbReference type="EC" id="1.5.5.1" evidence="11"/>
<evidence type="ECO:0000256" key="6">
    <source>
        <dbReference type="ARBA" id="ARBA00022982"/>
    </source>
</evidence>
<comment type="caution">
    <text evidence="14">The sequence shown here is derived from an EMBL/GenBank/DDBJ whole genome shotgun (WGS) entry which is preliminary data.</text>
</comment>
<evidence type="ECO:0000256" key="8">
    <source>
        <dbReference type="ARBA" id="ARBA00023004"/>
    </source>
</evidence>
<comment type="cofactor">
    <cofactor evidence="1 11">
        <name>FAD</name>
        <dbReference type="ChEBI" id="CHEBI:57692"/>
    </cofactor>
</comment>
<evidence type="ECO:0000256" key="11">
    <source>
        <dbReference type="RuleBase" id="RU366068"/>
    </source>
</evidence>
<keyword evidence="10 11" id="KW-0830">Ubiquinone</keyword>
<evidence type="ECO:0000256" key="9">
    <source>
        <dbReference type="ARBA" id="ARBA00023014"/>
    </source>
</evidence>
<sequence length="601" mass="66753">MLRLTGKRPATFTLTKYRRIHSTALRRRELFDPSNVERASDEVDVCIVGGGPAGLSAAIRLKQLEQEKGKEIRVVVLEKGGEVGSHILSGAVIEPRALNELLPDWQSRSDHPLTQPALESHMRFFTQNYSFPIPHPPQMDCKGTYIVSLSKVTAWLGSIAEELGVEIYPGFAGAGLVYGKDGVVGVRTNEVGLDREGYMKDTFEPGMEFRAKVTLLAEGAHGSLTKEAIRRFKLREGKDPQTYGIGVKEVWRLDPSKHHPGDVLHVMGWPLDWKTYGGSFAYHMDDHLLTLGLVIGLDYSNPYLSPYRELQRLKHHPYFRNLLEGGTRIAYGARSLNEGGLQSVPRLNFPGGALIGCAAGFVNVPKIKGTHNAMKSGMLAAETAYDVATDESASEDPEKSTDMSKYEEDFKKSWVYEDLHEVRNIRPSFNTGLGIWGGMAYSGIDTLFLRGRTPWTFRNPQTSDAEHTKKAKECSPIEYPPFEPPLSTDLLTSLALTGTNHAEDQPVHLRVRRYEKQGKKNAEGEVETEGGVPVEQWHENQDLRREHVKVNVGEYAGLLGRACPAQVYEYVEDEASASGKEDGEGWGGKKLVINSQVSNHL</sequence>
<proteinExistence type="predicted"/>
<dbReference type="Gene3D" id="3.30.9.90">
    <property type="match status" value="1"/>
</dbReference>
<keyword evidence="6 11" id="KW-0249">Electron transport</keyword>
<dbReference type="InterPro" id="IPR049398">
    <property type="entry name" value="ETF-QO/FixC_UQ-bd"/>
</dbReference>
<keyword evidence="4 11" id="KW-0479">Metal-binding</keyword>
<keyword evidence="3 11" id="KW-0285">Flavoprotein</keyword>
<dbReference type="GO" id="GO:0004174">
    <property type="term" value="F:electron-transferring-flavoprotein dehydrogenase activity"/>
    <property type="evidence" value="ECO:0007669"/>
    <property type="project" value="UniProtKB-UniRule"/>
</dbReference>
<dbReference type="Proteomes" id="UP001212997">
    <property type="component" value="Unassembled WGS sequence"/>
</dbReference>
<feature type="domain" description="ETF-QO/FixX C-terminal" evidence="12">
    <location>
        <begin position="486"/>
        <end position="522"/>
    </location>
</feature>
<evidence type="ECO:0000256" key="10">
    <source>
        <dbReference type="ARBA" id="ARBA00023075"/>
    </source>
</evidence>
<reference evidence="14" key="1">
    <citation type="submission" date="2022-07" db="EMBL/GenBank/DDBJ databases">
        <title>Genome Sequence of Physisporinus lineatus.</title>
        <authorList>
            <person name="Buettner E."/>
        </authorList>
    </citation>
    <scope>NUCLEOTIDE SEQUENCE</scope>
    <source>
        <strain evidence="14">VT162</strain>
    </source>
</reference>
<organism evidence="14 15">
    <name type="scientific">Meripilus lineatus</name>
    <dbReference type="NCBI Taxonomy" id="2056292"/>
    <lineage>
        <taxon>Eukaryota</taxon>
        <taxon>Fungi</taxon>
        <taxon>Dikarya</taxon>
        <taxon>Basidiomycota</taxon>
        <taxon>Agaricomycotina</taxon>
        <taxon>Agaricomycetes</taxon>
        <taxon>Polyporales</taxon>
        <taxon>Meripilaceae</taxon>
        <taxon>Meripilus</taxon>
    </lineage>
</organism>
<dbReference type="Gene3D" id="3.50.50.60">
    <property type="entry name" value="FAD/NAD(P)-binding domain"/>
    <property type="match status" value="1"/>
</dbReference>
<keyword evidence="7 11" id="KW-0560">Oxidoreductase</keyword>
<keyword evidence="8 11" id="KW-0408">Iron</keyword>
<gene>
    <name evidence="14" type="ORF">NLI96_g317</name>
</gene>
<keyword evidence="5 11" id="KW-0274">FAD</keyword>
<dbReference type="InterPro" id="IPR036188">
    <property type="entry name" value="FAD/NAD-bd_sf"/>
</dbReference>
<evidence type="ECO:0000259" key="12">
    <source>
        <dbReference type="Pfam" id="PF05187"/>
    </source>
</evidence>
<evidence type="ECO:0000256" key="1">
    <source>
        <dbReference type="ARBA" id="ARBA00001974"/>
    </source>
</evidence>
<dbReference type="InterPro" id="IPR040156">
    <property type="entry name" value="ETF-QO"/>
</dbReference>
<accession>A0AAD5YP40</accession>
<evidence type="ECO:0000259" key="13">
    <source>
        <dbReference type="Pfam" id="PF21162"/>
    </source>
</evidence>
<keyword evidence="2 11" id="KW-0813">Transport</keyword>
<comment type="cofactor">
    <cofactor evidence="11">
        <name>[4Fe-4S] cluster</name>
        <dbReference type="ChEBI" id="CHEBI:49883"/>
    </cofactor>
    <text evidence="11">Binds 1 [4Fe-4S] cluster.</text>
</comment>
<dbReference type="Pfam" id="PF21162">
    <property type="entry name" value="ETFQO_UQ-bd"/>
    <property type="match status" value="1"/>
</dbReference>